<evidence type="ECO:0000313" key="3">
    <source>
        <dbReference type="Proteomes" id="UP001597493"/>
    </source>
</evidence>
<evidence type="ECO:0000313" key="2">
    <source>
        <dbReference type="EMBL" id="MFD2659887.1"/>
    </source>
</evidence>
<dbReference type="RefSeq" id="WP_379270563.1">
    <property type="nucleotide sequence ID" value="NZ_JBHUGT010000032.1"/>
</dbReference>
<keyword evidence="1" id="KW-1133">Transmembrane helix</keyword>
<gene>
    <name evidence="2" type="ORF">ACFSW5_06355</name>
</gene>
<evidence type="ECO:0000256" key="1">
    <source>
        <dbReference type="SAM" id="Phobius"/>
    </source>
</evidence>
<sequence length="70" mass="8115">MNDGFENFDLMKYATTLWLLTGFLLLRLDAVGYKIEGMTKEYWFSKCLGWINIAIGAGSFLWFYIAKLFG</sequence>
<feature type="transmembrane region" description="Helical" evidence="1">
    <location>
        <begin position="47"/>
        <end position="65"/>
    </location>
</feature>
<keyword evidence="3" id="KW-1185">Reference proteome</keyword>
<dbReference type="Proteomes" id="UP001597493">
    <property type="component" value="Unassembled WGS sequence"/>
</dbReference>
<reference evidence="3" key="1">
    <citation type="journal article" date="2019" name="Int. J. Syst. Evol. Microbiol.">
        <title>The Global Catalogue of Microorganisms (GCM) 10K type strain sequencing project: providing services to taxonomists for standard genome sequencing and annotation.</title>
        <authorList>
            <consortium name="The Broad Institute Genomics Platform"/>
            <consortium name="The Broad Institute Genome Sequencing Center for Infectious Disease"/>
            <person name="Wu L."/>
            <person name="Ma J."/>
        </authorList>
    </citation>
    <scope>NUCLEOTIDE SEQUENCE [LARGE SCALE GENOMIC DNA]</scope>
    <source>
        <strain evidence="3">TISTR 1827</strain>
    </source>
</reference>
<protein>
    <submittedName>
        <fullName evidence="2">CLC_0170 family protein</fullName>
    </submittedName>
</protein>
<dbReference type="NCBIfam" id="NF042414">
    <property type="entry name" value="CLC_0170_fam"/>
    <property type="match status" value="1"/>
</dbReference>
<organism evidence="2 3">
    <name type="scientific">Paenibacillus thailandensis</name>
    <dbReference type="NCBI Taxonomy" id="393250"/>
    <lineage>
        <taxon>Bacteria</taxon>
        <taxon>Bacillati</taxon>
        <taxon>Bacillota</taxon>
        <taxon>Bacilli</taxon>
        <taxon>Bacillales</taxon>
        <taxon>Paenibacillaceae</taxon>
        <taxon>Paenibacillus</taxon>
    </lineage>
</organism>
<dbReference type="EMBL" id="JBHUMY010000006">
    <property type="protein sequence ID" value="MFD2659887.1"/>
    <property type="molecule type" value="Genomic_DNA"/>
</dbReference>
<comment type="caution">
    <text evidence="2">The sequence shown here is derived from an EMBL/GenBank/DDBJ whole genome shotgun (WGS) entry which is preliminary data.</text>
</comment>
<name>A0ABW5QU50_9BACL</name>
<keyword evidence="1" id="KW-0812">Transmembrane</keyword>
<feature type="transmembrane region" description="Helical" evidence="1">
    <location>
        <begin position="15"/>
        <end position="35"/>
    </location>
</feature>
<keyword evidence="1" id="KW-0472">Membrane</keyword>
<proteinExistence type="predicted"/>
<dbReference type="InterPro" id="IPR049971">
    <property type="entry name" value="CLC_0170-like"/>
</dbReference>
<accession>A0ABW5QU50</accession>